<evidence type="ECO:0000313" key="3">
    <source>
        <dbReference type="Proteomes" id="UP000292235"/>
    </source>
</evidence>
<dbReference type="InterPro" id="IPR036465">
    <property type="entry name" value="vWFA_dom_sf"/>
</dbReference>
<dbReference type="Proteomes" id="UP000292235">
    <property type="component" value="Chromosome"/>
</dbReference>
<dbReference type="CDD" id="cd00198">
    <property type="entry name" value="vWFA"/>
    <property type="match status" value="1"/>
</dbReference>
<accession>A0A4P6Q0C3</accession>
<dbReference type="PANTHER" id="PTHR39338:SF6">
    <property type="entry name" value="BLL5662 PROTEIN"/>
    <property type="match status" value="1"/>
</dbReference>
<feature type="region of interest" description="Disordered" evidence="1">
    <location>
        <begin position="96"/>
        <end position="120"/>
    </location>
</feature>
<dbReference type="SUPFAM" id="SSF53300">
    <property type="entry name" value="vWA-like"/>
    <property type="match status" value="1"/>
</dbReference>
<proteinExistence type="predicted"/>
<name>A0A4P6Q0C3_9ACTN</name>
<gene>
    <name evidence="2" type="ORF">EKD16_10385</name>
</gene>
<dbReference type="EMBL" id="CP036455">
    <property type="protein sequence ID" value="QBI53863.1"/>
    <property type="molecule type" value="Genomic_DNA"/>
</dbReference>
<protein>
    <submittedName>
        <fullName evidence="2">VWA domain containing CoxE-like protein</fullName>
    </submittedName>
</protein>
<dbReference type="KEGG" id="strr:EKD16_10385"/>
<dbReference type="PIRSF" id="PIRSF010256">
    <property type="entry name" value="CoxE_vWa"/>
    <property type="match status" value="1"/>
</dbReference>
<evidence type="ECO:0000313" key="2">
    <source>
        <dbReference type="EMBL" id="QBI53863.1"/>
    </source>
</evidence>
<organism evidence="2 3">
    <name type="scientific">Streptomonospora litoralis</name>
    <dbReference type="NCBI Taxonomy" id="2498135"/>
    <lineage>
        <taxon>Bacteria</taxon>
        <taxon>Bacillati</taxon>
        <taxon>Actinomycetota</taxon>
        <taxon>Actinomycetes</taxon>
        <taxon>Streptosporangiales</taxon>
        <taxon>Nocardiopsidaceae</taxon>
        <taxon>Streptomonospora</taxon>
    </lineage>
</organism>
<dbReference type="AlphaFoldDB" id="A0A4P6Q0C3"/>
<sequence>MSGVERAARDAIETLLGFVRTLRAAGVGADTGRAAAFLRAVDTLDVTRPEPVYWAGRLTLCSHGADLARYDACFAAYFGGAAPAAAEHARPLATTAPAMWNPPASDDTDTDTDTTGLAAGDTEVLRTADIAALTREERAAVARLVSRISADRPRRRTRRLEPAVHGRLDHRRMLRSALRTGGEPLRLPRRHRSTRPRRVVLLVDISGSMAPYADALLRLAHVVVRGHPRHTEAFSVGTRLTRLTPQMRLRDPAAALAAVADAIPDWSGGTRLGTELKEFLDLYGRRGTARGALAIIASDGWERGDAALLGTQMARLARLAHRVVWVNPHKAQPGYAPLTAGMRAAWPHIDDFVSGHSLDALEQLATAVIGGRREGGVHRA</sequence>
<dbReference type="InterPro" id="IPR011195">
    <property type="entry name" value="UCP010256"/>
</dbReference>
<dbReference type="Gene3D" id="3.40.50.410">
    <property type="entry name" value="von Willebrand factor, type A domain"/>
    <property type="match status" value="1"/>
</dbReference>
<evidence type="ECO:0000256" key="1">
    <source>
        <dbReference type="SAM" id="MobiDB-lite"/>
    </source>
</evidence>
<keyword evidence="3" id="KW-1185">Reference proteome</keyword>
<dbReference type="InterPro" id="IPR008912">
    <property type="entry name" value="Uncharacterised_CoxE"/>
</dbReference>
<dbReference type="PANTHER" id="PTHR39338">
    <property type="entry name" value="BLL5662 PROTEIN-RELATED"/>
    <property type="match status" value="1"/>
</dbReference>
<reference evidence="2 3" key="1">
    <citation type="submission" date="2019-02" db="EMBL/GenBank/DDBJ databases">
        <authorList>
            <person name="Khodamoradi S."/>
            <person name="Hahnke R.L."/>
            <person name="Kaempfer P."/>
            <person name="Schumann P."/>
            <person name="Rohde M."/>
            <person name="Steinert M."/>
            <person name="Luzhetskyy A."/>
            <person name="Wink J."/>
            <person name="Ruckert C."/>
        </authorList>
    </citation>
    <scope>NUCLEOTIDE SEQUENCE [LARGE SCALE GENOMIC DNA]</scope>
    <source>
        <strain evidence="2 3">M2</strain>
    </source>
</reference>
<dbReference type="Pfam" id="PF05762">
    <property type="entry name" value="VWA_CoxE"/>
    <property type="match status" value="1"/>
</dbReference>